<dbReference type="Gene3D" id="3.40.50.300">
    <property type="entry name" value="P-loop containing nucleotide triphosphate hydrolases"/>
    <property type="match status" value="1"/>
</dbReference>
<dbReference type="Proteomes" id="UP001597520">
    <property type="component" value="Unassembled WGS sequence"/>
</dbReference>
<sequence length="631" mass="72825">MEIINKIREHREKEKQLEWRGTFKEYLELVKQYPHIAQSSHSRVYNMIKDAGVLEKDNHKMYRFFGEDIFGLEEPLEKLVEEYFHSAARRLDVKKRILMLMGPVSGGKSTIVTMLKRGLEEYSRTDAGAVYAIEGCPMHEDPLHLIPPHLRDEFYEEYGIHVEGHLSPLNLMRLEKEYGGNIEDVMVERIFFSEDKRVGIGTFSPSDPKSQDIADLTGSIDFSTIAEYGSESDPRAYRFDGELNKANRGIMEFQEMLKCDEKFLWHLLSLSEEGNFKAGRFALISADELIVAHTNEAEYKSFINNKKNEALHSRIIVMNIPYNVKVSEEERIYEKMIAGSDMADVHIAPHALRTAAIFSILTRLKEPKNQTVDLVKKMKLYDGEELEGYKDQDVEELKKEYQDEGMDGIDPRYVINRISSAIIRKEVESINALDVLRSLKEGLDQHASISDEDKERYLDFIAAARKEYDEAAKKEVQKAFVYSYEESAKTLMDNYLDNVEAYCNKNKLKDPLTGEEMSPDEKLMRSIEEQIGISENAKRAFREEILIRISAYARKGKKFDYNSHEHLREAIQQKLFADLKDVVKITTSTKTPDESQLKKINEVTARLIDEHGYNSVSANELLRYVGSLLNR</sequence>
<dbReference type="InterPro" id="IPR013153">
    <property type="entry name" value="Prk_AAA"/>
</dbReference>
<dbReference type="SUPFAM" id="SSF52540">
    <property type="entry name" value="P-loop containing nucleoside triphosphate hydrolases"/>
    <property type="match status" value="1"/>
</dbReference>
<evidence type="ECO:0000259" key="1">
    <source>
        <dbReference type="SMART" id="SM00763"/>
    </source>
</evidence>
<accession>A0ABW5SVW7</accession>
<dbReference type="InterPro" id="IPR010650">
    <property type="entry name" value="PrkA_C"/>
</dbReference>
<dbReference type="Pfam" id="PF06798">
    <property type="entry name" value="PrkA"/>
    <property type="match status" value="1"/>
</dbReference>
<evidence type="ECO:0000313" key="3">
    <source>
        <dbReference type="Proteomes" id="UP001597520"/>
    </source>
</evidence>
<keyword evidence="3" id="KW-1185">Reference proteome</keyword>
<name>A0ABW5SVW7_9BACI</name>
<comment type="caution">
    <text evidence="2">The sequence shown here is derived from an EMBL/GenBank/DDBJ whole genome shotgun (WGS) entry which is preliminary data.</text>
</comment>
<evidence type="ECO:0000313" key="2">
    <source>
        <dbReference type="EMBL" id="MFD2703915.1"/>
    </source>
</evidence>
<protein>
    <submittedName>
        <fullName evidence="2">PrkA family serine protein kinase</fullName>
    </submittedName>
</protein>
<dbReference type="Pfam" id="PF08298">
    <property type="entry name" value="AAA_PrkA"/>
    <property type="match status" value="1"/>
</dbReference>
<dbReference type="RefSeq" id="WP_380711220.1">
    <property type="nucleotide sequence ID" value="NZ_JBHUML010000002.1"/>
</dbReference>
<reference evidence="3" key="1">
    <citation type="journal article" date="2019" name="Int. J. Syst. Evol. Microbiol.">
        <title>The Global Catalogue of Microorganisms (GCM) 10K type strain sequencing project: providing services to taxonomists for standard genome sequencing and annotation.</title>
        <authorList>
            <consortium name="The Broad Institute Genomics Platform"/>
            <consortium name="The Broad Institute Genome Sequencing Center for Infectious Disease"/>
            <person name="Wu L."/>
            <person name="Ma J."/>
        </authorList>
    </citation>
    <scope>NUCLEOTIDE SEQUENCE [LARGE SCALE GENOMIC DNA]</scope>
    <source>
        <strain evidence="3">KCTC 33792</strain>
    </source>
</reference>
<dbReference type="InterPro" id="IPR027417">
    <property type="entry name" value="P-loop_NTPase"/>
</dbReference>
<keyword evidence="2" id="KW-0808">Transferase</keyword>
<dbReference type="SMART" id="SM00763">
    <property type="entry name" value="AAA_PrkA"/>
    <property type="match status" value="1"/>
</dbReference>
<dbReference type="PANTHER" id="PTHR30267">
    <property type="entry name" value="PROTEIN KINASE PRKA"/>
    <property type="match status" value="1"/>
</dbReference>
<gene>
    <name evidence="2" type="ORF">ACFSUB_00425</name>
</gene>
<dbReference type="PANTHER" id="PTHR30267:SF2">
    <property type="entry name" value="PROTEIN PRKA"/>
    <property type="match status" value="1"/>
</dbReference>
<dbReference type="GO" id="GO:0016301">
    <property type="term" value="F:kinase activity"/>
    <property type="evidence" value="ECO:0007669"/>
    <property type="project" value="UniProtKB-KW"/>
</dbReference>
<feature type="domain" description="PrkA AAA" evidence="1">
    <location>
        <begin position="21"/>
        <end position="371"/>
    </location>
</feature>
<keyword evidence="2" id="KW-0418">Kinase</keyword>
<dbReference type="EMBL" id="JBHUML010000002">
    <property type="protein sequence ID" value="MFD2703915.1"/>
    <property type="molecule type" value="Genomic_DNA"/>
</dbReference>
<dbReference type="PIRSF" id="PIRSF000549">
    <property type="entry name" value="Ser_prot_kin"/>
    <property type="match status" value="1"/>
</dbReference>
<organism evidence="2 3">
    <name type="scientific">Salibacterium lacus</name>
    <dbReference type="NCBI Taxonomy" id="1898109"/>
    <lineage>
        <taxon>Bacteria</taxon>
        <taxon>Bacillati</taxon>
        <taxon>Bacillota</taxon>
        <taxon>Bacilli</taxon>
        <taxon>Bacillales</taxon>
        <taxon>Bacillaceae</taxon>
    </lineage>
</organism>
<proteinExistence type="predicted"/>
<dbReference type="InterPro" id="IPR016230">
    <property type="entry name" value="PrkA/YeaG"/>
</dbReference>